<gene>
    <name evidence="3" type="ordered locus">Mpe_A1446</name>
</gene>
<evidence type="ECO:0000313" key="4">
    <source>
        <dbReference type="Proteomes" id="UP000000366"/>
    </source>
</evidence>
<feature type="chain" id="PRO_5002646255" description="Lipoprotein" evidence="2">
    <location>
        <begin position="21"/>
        <end position="89"/>
    </location>
</feature>
<dbReference type="STRING" id="420662.Mpe_A1446"/>
<dbReference type="RefSeq" id="WP_011829045.1">
    <property type="nucleotide sequence ID" value="NC_008825.1"/>
</dbReference>
<proteinExistence type="predicted"/>
<name>A2SFR9_METPP</name>
<evidence type="ECO:0008006" key="5">
    <source>
        <dbReference type="Google" id="ProtNLM"/>
    </source>
</evidence>
<evidence type="ECO:0000256" key="1">
    <source>
        <dbReference type="SAM" id="MobiDB-lite"/>
    </source>
</evidence>
<keyword evidence="2" id="KW-0732">Signal</keyword>
<evidence type="ECO:0000313" key="3">
    <source>
        <dbReference type="EMBL" id="ABM94408.1"/>
    </source>
</evidence>
<feature type="region of interest" description="Disordered" evidence="1">
    <location>
        <begin position="67"/>
        <end position="89"/>
    </location>
</feature>
<dbReference type="EMBL" id="CP000555">
    <property type="protein sequence ID" value="ABM94408.1"/>
    <property type="molecule type" value="Genomic_DNA"/>
</dbReference>
<evidence type="ECO:0000256" key="2">
    <source>
        <dbReference type="SAM" id="SignalP"/>
    </source>
</evidence>
<organism evidence="3 4">
    <name type="scientific">Methylibium petroleiphilum (strain ATCC BAA-1232 / LMG 22953 / PM1)</name>
    <dbReference type="NCBI Taxonomy" id="420662"/>
    <lineage>
        <taxon>Bacteria</taxon>
        <taxon>Pseudomonadati</taxon>
        <taxon>Pseudomonadota</taxon>
        <taxon>Betaproteobacteria</taxon>
        <taxon>Burkholderiales</taxon>
        <taxon>Sphaerotilaceae</taxon>
        <taxon>Methylibium</taxon>
    </lineage>
</organism>
<dbReference type="HOGENOM" id="CLU_2451209_0_0_4"/>
<sequence length="89" mass="8950">MNTTRLRAALLAAAASLALAACGGGGGGSAEDNSVAPDSASASNQGFFDYIASLASRMLDDSEPVDVSAVTMPPDNVDDRAPYPTSIDE</sequence>
<dbReference type="PROSITE" id="PS51257">
    <property type="entry name" value="PROKAR_LIPOPROTEIN"/>
    <property type="match status" value="1"/>
</dbReference>
<protein>
    <recommendedName>
        <fullName evidence="5">Lipoprotein</fullName>
    </recommendedName>
</protein>
<feature type="signal peptide" evidence="2">
    <location>
        <begin position="1"/>
        <end position="20"/>
    </location>
</feature>
<dbReference type="AlphaFoldDB" id="A2SFR9"/>
<keyword evidence="4" id="KW-1185">Reference proteome</keyword>
<reference evidence="3 4" key="1">
    <citation type="journal article" date="2007" name="J. Bacteriol.">
        <title>Whole-genome analysis of the methyl tert-butyl ether-degrading beta-proteobacterium Methylibium petroleiphilum PM1.</title>
        <authorList>
            <person name="Kane S.R."/>
            <person name="Chakicherla A.Y."/>
            <person name="Chain P.S.G."/>
            <person name="Schmidt R."/>
            <person name="Shin M.W."/>
            <person name="Legler T.C."/>
            <person name="Scow K.M."/>
            <person name="Larimer F.W."/>
            <person name="Lucas S.M."/>
            <person name="Richardson P.M."/>
            <person name="Hristova K.R."/>
        </authorList>
    </citation>
    <scope>NUCLEOTIDE SEQUENCE [LARGE SCALE GENOMIC DNA]</scope>
    <source>
        <strain evidence="4">ATCC BAA-1232 / LMG 22953 / PM1</strain>
    </source>
</reference>
<dbReference type="KEGG" id="mpt:Mpe_A1446"/>
<accession>A2SFR9</accession>
<dbReference type="Proteomes" id="UP000000366">
    <property type="component" value="Chromosome"/>
</dbReference>